<dbReference type="InterPro" id="IPR016943">
    <property type="entry name" value="UCP030050_HTH"/>
</dbReference>
<gene>
    <name evidence="2" type="ORF">E4V82_17100</name>
</gene>
<sequence>MIHIKNLEDSLPIFKALSSDVRIQILNLLSEYKQLNMNDIAKKLKLSNGAITMHIRKLEECGIIKINILTAKHGIQKICYLHEDKFIIDIGNQDIDNSYELEIGIGQYSFYEIQPTCGIATKDSLIGEVDNPSYFADPDRINADILWFSKGAIEYRIPNYLKPSQVFSEIQISMEISSEAPGNCSLWPSDIYFNLNDIYLGSWTSPGDYADKKGILTPHWWFSNWNQYGLLKLLSINKFGTFIDGLKISDTNLNDINLNYKSDLSFKLSIPEDAKHKGGLTLFGKNFGNYNQGINIRVLYEQNLIDETITK</sequence>
<dbReference type="Pfam" id="PF01022">
    <property type="entry name" value="HTH_5"/>
    <property type="match status" value="1"/>
</dbReference>
<dbReference type="EMBL" id="SPSF01000042">
    <property type="protein sequence ID" value="MPQ63816.1"/>
    <property type="molecule type" value="Genomic_DNA"/>
</dbReference>
<dbReference type="CDD" id="cd00090">
    <property type="entry name" value="HTH_ARSR"/>
    <property type="match status" value="1"/>
</dbReference>
<reference evidence="2" key="1">
    <citation type="journal article" date="2019" name="Lett. Appl. Microbiol.">
        <title>A case of 'blown pack' spoilage of vacuum-packaged pork likely associated with Clostridium estertheticum in Canada.</title>
        <authorList>
            <person name="Zhang P."/>
            <person name="Ward P."/>
            <person name="McMullen L.M."/>
            <person name="Yang X."/>
        </authorList>
    </citation>
    <scope>NUCLEOTIDE SEQUENCE [LARGE SCALE GENOMIC DNA]</scope>
    <source>
        <strain evidence="2">MA19</strain>
    </source>
</reference>
<dbReference type="SMART" id="SM00418">
    <property type="entry name" value="HTH_ARSR"/>
    <property type="match status" value="1"/>
</dbReference>
<accession>A0A5N7IS72</accession>
<dbReference type="PANTHER" id="PTHR38600">
    <property type="entry name" value="TRANSCRIPTIONAL REGULATORY PROTEIN"/>
    <property type="match status" value="1"/>
</dbReference>
<protein>
    <submittedName>
        <fullName evidence="2">ArsR family transcriptional regulator</fullName>
    </submittedName>
</protein>
<dbReference type="AlphaFoldDB" id="A0A5N7IS72"/>
<feature type="domain" description="HTH arsR-type" evidence="1">
    <location>
        <begin position="2"/>
        <end position="102"/>
    </location>
</feature>
<dbReference type="PROSITE" id="PS50987">
    <property type="entry name" value="HTH_ARSR_2"/>
    <property type="match status" value="1"/>
</dbReference>
<name>A0A5N7IS72_9CLOT</name>
<dbReference type="InterPro" id="IPR036388">
    <property type="entry name" value="WH-like_DNA-bd_sf"/>
</dbReference>
<dbReference type="Gene3D" id="1.10.10.10">
    <property type="entry name" value="Winged helix-like DNA-binding domain superfamily/Winged helix DNA-binding domain"/>
    <property type="match status" value="1"/>
</dbReference>
<dbReference type="PANTHER" id="PTHR38600:SF1">
    <property type="entry name" value="TRANSCRIPTIONAL REGULATORY PROTEIN"/>
    <property type="match status" value="1"/>
</dbReference>
<evidence type="ECO:0000313" key="2">
    <source>
        <dbReference type="EMBL" id="MPQ63816.1"/>
    </source>
</evidence>
<dbReference type="InterPro" id="IPR001845">
    <property type="entry name" value="HTH_ArsR_DNA-bd_dom"/>
</dbReference>
<dbReference type="GO" id="GO:0003700">
    <property type="term" value="F:DNA-binding transcription factor activity"/>
    <property type="evidence" value="ECO:0007669"/>
    <property type="project" value="InterPro"/>
</dbReference>
<dbReference type="SUPFAM" id="SSF46785">
    <property type="entry name" value="Winged helix' DNA-binding domain"/>
    <property type="match status" value="1"/>
</dbReference>
<dbReference type="InterPro" id="IPR011991">
    <property type="entry name" value="ArsR-like_HTH"/>
</dbReference>
<comment type="caution">
    <text evidence="2">The sequence shown here is derived from an EMBL/GenBank/DDBJ whole genome shotgun (WGS) entry which is preliminary data.</text>
</comment>
<organism evidence="2 3">
    <name type="scientific">Clostridium estertheticum</name>
    <dbReference type="NCBI Taxonomy" id="238834"/>
    <lineage>
        <taxon>Bacteria</taxon>
        <taxon>Bacillati</taxon>
        <taxon>Bacillota</taxon>
        <taxon>Clostridia</taxon>
        <taxon>Eubacteriales</taxon>
        <taxon>Clostridiaceae</taxon>
        <taxon>Clostridium</taxon>
    </lineage>
</organism>
<dbReference type="InterPro" id="IPR036390">
    <property type="entry name" value="WH_DNA-bd_sf"/>
</dbReference>
<evidence type="ECO:0000259" key="1">
    <source>
        <dbReference type="PROSITE" id="PS50987"/>
    </source>
</evidence>
<dbReference type="RefSeq" id="WP_152753229.1">
    <property type="nucleotide sequence ID" value="NZ_SPSE01000043.1"/>
</dbReference>
<dbReference type="Proteomes" id="UP000342249">
    <property type="component" value="Unassembled WGS sequence"/>
</dbReference>
<dbReference type="PIRSF" id="PIRSF030050">
    <property type="entry name" value="UCP030050_HTH"/>
    <property type="match status" value="1"/>
</dbReference>
<evidence type="ECO:0000313" key="3">
    <source>
        <dbReference type="Proteomes" id="UP000342249"/>
    </source>
</evidence>
<proteinExistence type="predicted"/>